<dbReference type="Gene3D" id="2.60.120.620">
    <property type="entry name" value="q2cbj1_9rhob like domain"/>
    <property type="match status" value="1"/>
</dbReference>
<protein>
    <recommendedName>
        <fullName evidence="2">Prolyl 4-hydroxylase alpha subunit Fe(2+) 2OG dioxygenase domain-containing protein</fullName>
    </recommendedName>
</protein>
<proteinExistence type="predicted"/>
<reference evidence="1" key="1">
    <citation type="journal article" date="2020" name="Nature">
        <title>Giant virus diversity and host interactions through global metagenomics.</title>
        <authorList>
            <person name="Schulz F."/>
            <person name="Roux S."/>
            <person name="Paez-Espino D."/>
            <person name="Jungbluth S."/>
            <person name="Walsh D.A."/>
            <person name="Denef V.J."/>
            <person name="McMahon K.D."/>
            <person name="Konstantinidis K.T."/>
            <person name="Eloe-Fadrosh E.A."/>
            <person name="Kyrpides N.C."/>
            <person name="Woyke T."/>
        </authorList>
    </citation>
    <scope>NUCLEOTIDE SEQUENCE</scope>
    <source>
        <strain evidence="1">GVMAG-M-3300023179-150</strain>
    </source>
</reference>
<dbReference type="AlphaFoldDB" id="A0A6C0E9S9"/>
<dbReference type="EMBL" id="MN739753">
    <property type="protein sequence ID" value="QHT25009.1"/>
    <property type="molecule type" value="Genomic_DNA"/>
</dbReference>
<sequence>MSKYNLLQYLDKSNTIIMEQYPIIIIKNALPHNLYEELLNNYPSISDCFKHDPKNHKIMIPNTIYEINCLESFECFSDKFKTFIEFHTSENFSNEIVKIFKTFPENNNKMFKIDCFAGYNSPVIQKLNNNNDDKYSGDYIGLYFLRKDNDNSKGGSIEFYDNNNDNNKTSSKILTIPYQKNCFILFKKSKNLICKWTDIEPTLHCRRIIKIVSNCVKSV</sequence>
<evidence type="ECO:0008006" key="2">
    <source>
        <dbReference type="Google" id="ProtNLM"/>
    </source>
</evidence>
<accession>A0A6C0E9S9</accession>
<organism evidence="1">
    <name type="scientific">viral metagenome</name>
    <dbReference type="NCBI Taxonomy" id="1070528"/>
    <lineage>
        <taxon>unclassified sequences</taxon>
        <taxon>metagenomes</taxon>
        <taxon>organismal metagenomes</taxon>
    </lineage>
</organism>
<name>A0A6C0E9S9_9ZZZZ</name>
<evidence type="ECO:0000313" key="1">
    <source>
        <dbReference type="EMBL" id="QHT25009.1"/>
    </source>
</evidence>